<reference evidence="1" key="1">
    <citation type="submission" date="2014-11" db="EMBL/GenBank/DDBJ databases">
        <authorList>
            <person name="Amaro Gonzalez C."/>
        </authorList>
    </citation>
    <scope>NUCLEOTIDE SEQUENCE</scope>
</reference>
<dbReference type="EMBL" id="GBXM01064513">
    <property type="protein sequence ID" value="JAH44064.1"/>
    <property type="molecule type" value="Transcribed_RNA"/>
</dbReference>
<proteinExistence type="predicted"/>
<evidence type="ECO:0000313" key="1">
    <source>
        <dbReference type="EMBL" id="JAH44064.1"/>
    </source>
</evidence>
<sequence>MANNIPETVFYVQKQCRMITRWVSQYRSLRLITRNGSVAGCLAGV</sequence>
<accession>A0A0E9SRS1</accession>
<dbReference type="AlphaFoldDB" id="A0A0E9SRS1"/>
<organism evidence="1">
    <name type="scientific">Anguilla anguilla</name>
    <name type="common">European freshwater eel</name>
    <name type="synonym">Muraena anguilla</name>
    <dbReference type="NCBI Taxonomy" id="7936"/>
    <lineage>
        <taxon>Eukaryota</taxon>
        <taxon>Metazoa</taxon>
        <taxon>Chordata</taxon>
        <taxon>Craniata</taxon>
        <taxon>Vertebrata</taxon>
        <taxon>Euteleostomi</taxon>
        <taxon>Actinopterygii</taxon>
        <taxon>Neopterygii</taxon>
        <taxon>Teleostei</taxon>
        <taxon>Anguilliformes</taxon>
        <taxon>Anguillidae</taxon>
        <taxon>Anguilla</taxon>
    </lineage>
</organism>
<reference evidence="1" key="2">
    <citation type="journal article" date="2015" name="Fish Shellfish Immunol.">
        <title>Early steps in the European eel (Anguilla anguilla)-Vibrio vulnificus interaction in the gills: Role of the RtxA13 toxin.</title>
        <authorList>
            <person name="Callol A."/>
            <person name="Pajuelo D."/>
            <person name="Ebbesson L."/>
            <person name="Teles M."/>
            <person name="MacKenzie S."/>
            <person name="Amaro C."/>
        </authorList>
    </citation>
    <scope>NUCLEOTIDE SEQUENCE</scope>
</reference>
<name>A0A0E9SRS1_ANGAN</name>
<protein>
    <submittedName>
        <fullName evidence="1">Uncharacterized protein</fullName>
    </submittedName>
</protein>